<sequence>TRKRPEFKKRPGSRLQNATLAGFYQNVRGLNTKLTSLWHQAPHITYDFLILTETWLSDRLNTSELGLHNYNVYRCDRSSSNNSFKSRGGGVLIAVASSCRSYRWQSADNAEHVFIILPDCKVILGCTYLANYQPVSVLEAHLDELDTVSDAFPGFDVVLAGDYNIPGIEWDSWNVESQPPHLGPRGRLLHDSAR</sequence>
<proteinExistence type="predicted"/>
<organism evidence="2">
    <name type="scientific">Lygus hesperus</name>
    <name type="common">Western plant bug</name>
    <dbReference type="NCBI Taxonomy" id="30085"/>
    <lineage>
        <taxon>Eukaryota</taxon>
        <taxon>Metazoa</taxon>
        <taxon>Ecdysozoa</taxon>
        <taxon>Arthropoda</taxon>
        <taxon>Hexapoda</taxon>
        <taxon>Insecta</taxon>
        <taxon>Pterygota</taxon>
        <taxon>Neoptera</taxon>
        <taxon>Paraneoptera</taxon>
        <taxon>Hemiptera</taxon>
        <taxon>Heteroptera</taxon>
        <taxon>Panheteroptera</taxon>
        <taxon>Cimicomorpha</taxon>
        <taxon>Miridae</taxon>
        <taxon>Mirini</taxon>
        <taxon>Lygus</taxon>
    </lineage>
</organism>
<dbReference type="AlphaFoldDB" id="A0A0A9XVQ7"/>
<dbReference type="GO" id="GO:0003824">
    <property type="term" value="F:catalytic activity"/>
    <property type="evidence" value="ECO:0007669"/>
    <property type="project" value="InterPro"/>
</dbReference>
<protein>
    <recommendedName>
        <fullName evidence="1">Endonuclease/exonuclease/phosphatase domain-containing protein</fullName>
    </recommendedName>
</protein>
<evidence type="ECO:0000313" key="2">
    <source>
        <dbReference type="EMBL" id="JAG24887.1"/>
    </source>
</evidence>
<feature type="domain" description="Endonuclease/exonuclease/phosphatase" evidence="1">
    <location>
        <begin position="40"/>
        <end position="182"/>
    </location>
</feature>
<dbReference type="SUPFAM" id="SSF56219">
    <property type="entry name" value="DNase I-like"/>
    <property type="match status" value="1"/>
</dbReference>
<dbReference type="Pfam" id="PF03372">
    <property type="entry name" value="Exo_endo_phos"/>
    <property type="match status" value="1"/>
</dbReference>
<dbReference type="EMBL" id="GBHO01018717">
    <property type="protein sequence ID" value="JAG24887.1"/>
    <property type="molecule type" value="Transcribed_RNA"/>
</dbReference>
<gene>
    <name evidence="2" type="ORF">CM83_104411</name>
</gene>
<feature type="non-terminal residue" evidence="2">
    <location>
        <position position="1"/>
    </location>
</feature>
<dbReference type="InterPro" id="IPR036691">
    <property type="entry name" value="Endo/exonu/phosph_ase_sf"/>
</dbReference>
<dbReference type="InterPro" id="IPR005135">
    <property type="entry name" value="Endo/exonuclease/phosphatase"/>
</dbReference>
<accession>A0A0A9XVQ7</accession>
<feature type="non-terminal residue" evidence="2">
    <location>
        <position position="194"/>
    </location>
</feature>
<evidence type="ECO:0000259" key="1">
    <source>
        <dbReference type="Pfam" id="PF03372"/>
    </source>
</evidence>
<dbReference type="Gene3D" id="3.60.10.10">
    <property type="entry name" value="Endonuclease/exonuclease/phosphatase"/>
    <property type="match status" value="1"/>
</dbReference>
<reference evidence="2" key="1">
    <citation type="journal article" date="2014" name="PLoS ONE">
        <title>Transcriptome-Based Identification of ABC Transporters in the Western Tarnished Plant Bug Lygus hesperus.</title>
        <authorList>
            <person name="Hull J.J."/>
            <person name="Chaney K."/>
            <person name="Geib S.M."/>
            <person name="Fabrick J.A."/>
            <person name="Brent C.S."/>
            <person name="Walsh D."/>
            <person name="Lavine L.C."/>
        </authorList>
    </citation>
    <scope>NUCLEOTIDE SEQUENCE</scope>
</reference>
<name>A0A0A9XVQ7_LYGHE</name>
<reference evidence="2" key="2">
    <citation type="submission" date="2014-07" db="EMBL/GenBank/DDBJ databases">
        <authorList>
            <person name="Hull J."/>
        </authorList>
    </citation>
    <scope>NUCLEOTIDE SEQUENCE</scope>
</reference>